<feature type="transmembrane region" description="Helical" evidence="1">
    <location>
        <begin position="373"/>
        <end position="393"/>
    </location>
</feature>
<sequence length="401" mass="41987">MPSRRSSAPAPSARLRGAWAVFRKEWFDALRDRRTLMTVLLSAVLMGPLALFALSSMVASLESAGERREVLVLGLAHAPGLAKHLARQGLVAVAAPADAEQRLRDQTLGEPVLLIPEGAEALSQQGGRPVFTVLFDGSQRGSHAAAGRIGRLVEGYTRERATLALALRGLSPALLAPAEIEEHDVSSAGSRAGPVTGILPFFVIMAVLYGALGAALDTTAGERERGSLEALLATPASPLALVLGKWGAVAAVAMLIALLSVLSFLPAQALIRSDSLRALFQFGEREAVLLLMLLLPLAASLSALMMAVAIGCKTVKEAQASNAVLILAVSLLPLASLFNEGSEARWQLAVPALAQHVLMNRVLRGEALGPLELLLPLAVSAGLTLAALAWLAARLRRAAVQ</sequence>
<feature type="transmembrane region" description="Helical" evidence="1">
    <location>
        <begin position="320"/>
        <end position="338"/>
    </location>
</feature>
<evidence type="ECO:0000256" key="1">
    <source>
        <dbReference type="SAM" id="Phobius"/>
    </source>
</evidence>
<keyword evidence="1" id="KW-0472">Membrane</keyword>
<dbReference type="RefSeq" id="WP_182665363.1">
    <property type="nucleotide sequence ID" value="NZ_JACIVI010000005.1"/>
</dbReference>
<dbReference type="PANTHER" id="PTHR43471">
    <property type="entry name" value="ABC TRANSPORTER PERMEASE"/>
    <property type="match status" value="1"/>
</dbReference>
<evidence type="ECO:0000313" key="2">
    <source>
        <dbReference type="EMBL" id="MBB1162946.1"/>
    </source>
</evidence>
<dbReference type="PANTHER" id="PTHR43471:SF3">
    <property type="entry name" value="ABC TRANSPORTER PERMEASE PROTEIN NATB"/>
    <property type="match status" value="1"/>
</dbReference>
<protein>
    <submittedName>
        <fullName evidence="2">ABC transporter permease</fullName>
    </submittedName>
</protein>
<name>A0A839HLU7_9BURK</name>
<dbReference type="Proteomes" id="UP000586093">
    <property type="component" value="Unassembled WGS sequence"/>
</dbReference>
<feature type="transmembrane region" description="Helical" evidence="1">
    <location>
        <begin position="36"/>
        <end position="59"/>
    </location>
</feature>
<feature type="transmembrane region" description="Helical" evidence="1">
    <location>
        <begin position="246"/>
        <end position="267"/>
    </location>
</feature>
<keyword evidence="3" id="KW-1185">Reference proteome</keyword>
<dbReference type="GO" id="GO:0140359">
    <property type="term" value="F:ABC-type transporter activity"/>
    <property type="evidence" value="ECO:0007669"/>
    <property type="project" value="InterPro"/>
</dbReference>
<dbReference type="GO" id="GO:0005886">
    <property type="term" value="C:plasma membrane"/>
    <property type="evidence" value="ECO:0007669"/>
    <property type="project" value="UniProtKB-SubCell"/>
</dbReference>
<proteinExistence type="predicted"/>
<keyword evidence="1" id="KW-1133">Transmembrane helix</keyword>
<dbReference type="Pfam" id="PF12679">
    <property type="entry name" value="ABC2_membrane_2"/>
    <property type="match status" value="1"/>
</dbReference>
<dbReference type="EMBL" id="JACIVI010000005">
    <property type="protein sequence ID" value="MBB1162946.1"/>
    <property type="molecule type" value="Genomic_DNA"/>
</dbReference>
<keyword evidence="1" id="KW-0812">Transmembrane</keyword>
<accession>A0A839HLU7</accession>
<dbReference type="AlphaFoldDB" id="A0A839HLU7"/>
<reference evidence="2 3" key="1">
    <citation type="submission" date="2020-08" db="EMBL/GenBank/DDBJ databases">
        <title>Aquariorum lacteus gen. nov., sp. nov., a new member of the family Comamonadaceae, isolated from freshwater aquarium.</title>
        <authorList>
            <person name="Chun S.-J."/>
        </authorList>
    </citation>
    <scope>NUCLEOTIDE SEQUENCE [LARGE SCALE GENOMIC DNA]</scope>
    <source>
        <strain evidence="2 3">SJAQ100</strain>
    </source>
</reference>
<feature type="transmembrane region" description="Helical" evidence="1">
    <location>
        <begin position="287"/>
        <end position="308"/>
    </location>
</feature>
<evidence type="ECO:0000313" key="3">
    <source>
        <dbReference type="Proteomes" id="UP000586093"/>
    </source>
</evidence>
<comment type="caution">
    <text evidence="2">The sequence shown here is derived from an EMBL/GenBank/DDBJ whole genome shotgun (WGS) entry which is preliminary data.</text>
</comment>
<gene>
    <name evidence="2" type="ORF">H4F90_13255</name>
</gene>
<organism evidence="2 3">
    <name type="scientific">Aquariibacter albus</name>
    <dbReference type="NCBI Taxonomy" id="2759899"/>
    <lineage>
        <taxon>Bacteria</taxon>
        <taxon>Pseudomonadati</taxon>
        <taxon>Pseudomonadota</taxon>
        <taxon>Betaproteobacteria</taxon>
        <taxon>Burkholderiales</taxon>
        <taxon>Sphaerotilaceae</taxon>
        <taxon>Aquariibacter</taxon>
    </lineage>
</organism>
<feature type="transmembrane region" description="Helical" evidence="1">
    <location>
        <begin position="198"/>
        <end position="216"/>
    </location>
</feature>